<evidence type="ECO:0000313" key="7">
    <source>
        <dbReference type="Proteomes" id="UP000184462"/>
    </source>
</evidence>
<dbReference type="Pfam" id="PF00535">
    <property type="entry name" value="Glycos_transf_2"/>
    <property type="match status" value="1"/>
</dbReference>
<name>A0A1M4XUK2_9FLAO</name>
<dbReference type="GO" id="GO:0016757">
    <property type="term" value="F:glycosyltransferase activity"/>
    <property type="evidence" value="ECO:0007669"/>
    <property type="project" value="UniProtKB-KW"/>
</dbReference>
<feature type="transmembrane region" description="Helical" evidence="4">
    <location>
        <begin position="297"/>
        <end position="316"/>
    </location>
</feature>
<gene>
    <name evidence="6" type="ORF">SAMN05444278_11062</name>
</gene>
<dbReference type="PANTHER" id="PTHR43630">
    <property type="entry name" value="POLY-BETA-1,6-N-ACETYL-D-GLUCOSAMINE SYNTHASE"/>
    <property type="match status" value="1"/>
</dbReference>
<protein>
    <submittedName>
        <fullName evidence="6">Glycosyltransferase, catalytic subunit of cellulose synthase and poly-beta-1,6-N-acetylglucosamine synthase</fullName>
    </submittedName>
</protein>
<keyword evidence="4" id="KW-0472">Membrane</keyword>
<dbReference type="Proteomes" id="UP000184462">
    <property type="component" value="Unassembled WGS sequence"/>
</dbReference>
<dbReference type="Gene3D" id="3.90.550.10">
    <property type="entry name" value="Spore Coat Polysaccharide Biosynthesis Protein SpsA, Chain A"/>
    <property type="match status" value="1"/>
</dbReference>
<keyword evidence="3 6" id="KW-0808">Transferase</keyword>
<feature type="domain" description="Glycosyltransferase 2-like" evidence="5">
    <location>
        <begin position="2"/>
        <end position="167"/>
    </location>
</feature>
<sequence length="323" mass="37201">MVPFKNEANRINALLNSLDELDYSKNEFEVIFINDHSTDQTVEVIQTKLKATPLDFKIINQTVSKSGKKSALILGVNRAKYEYILTTDADCYLPEQLLTDYSNQFLKSDAHLIFGPVSCVEQNSFWKNFQYYDFLAIQAITKASCLFGQPVSCNAANMAYRKDSFKNLKPYQTNLEIASGDDHFLLEKFDKHNLTIQYLNTKQVVTTLPCENFKTLLNQRKRWFGKSKHSKDKTANWLNLILFLGHINLILALVLVLFQVMSILVFSAFIIGKVLIDVNLIMSFSKPYHLSLCMRKLLKISLIYPFLLLAFGLSLFNNKYIWK</sequence>
<reference evidence="6 7" key="1">
    <citation type="submission" date="2016-11" db="EMBL/GenBank/DDBJ databases">
        <authorList>
            <person name="Jaros S."/>
            <person name="Januszkiewicz K."/>
            <person name="Wedrychowicz H."/>
        </authorList>
    </citation>
    <scope>NUCLEOTIDE SEQUENCE [LARGE SCALE GENOMIC DNA]</scope>
    <source>
        <strain evidence="6 7">DSM 25661</strain>
    </source>
</reference>
<dbReference type="InterPro" id="IPR029044">
    <property type="entry name" value="Nucleotide-diphossugar_trans"/>
</dbReference>
<feature type="transmembrane region" description="Helical" evidence="4">
    <location>
        <begin position="264"/>
        <end position="285"/>
    </location>
</feature>
<evidence type="ECO:0000256" key="2">
    <source>
        <dbReference type="ARBA" id="ARBA00022676"/>
    </source>
</evidence>
<dbReference type="STRING" id="1155689.SAMN05444278_11062"/>
<keyword evidence="2" id="KW-0328">Glycosyltransferase</keyword>
<dbReference type="EMBL" id="FQTW01000010">
    <property type="protein sequence ID" value="SHE96922.1"/>
    <property type="molecule type" value="Genomic_DNA"/>
</dbReference>
<keyword evidence="4" id="KW-1133">Transmembrane helix</keyword>
<comment type="similarity">
    <text evidence="1">Belongs to the glycosyltransferase 2 family.</text>
</comment>
<proteinExistence type="inferred from homology"/>
<keyword evidence="4" id="KW-0812">Transmembrane</keyword>
<evidence type="ECO:0000313" key="6">
    <source>
        <dbReference type="EMBL" id="SHE96922.1"/>
    </source>
</evidence>
<dbReference type="AlphaFoldDB" id="A0A1M4XUK2"/>
<evidence type="ECO:0000256" key="3">
    <source>
        <dbReference type="ARBA" id="ARBA00022679"/>
    </source>
</evidence>
<feature type="transmembrane region" description="Helical" evidence="4">
    <location>
        <begin position="237"/>
        <end position="258"/>
    </location>
</feature>
<accession>A0A1M4XUK2</accession>
<organism evidence="6 7">
    <name type="scientific">Psychroflexus salarius</name>
    <dbReference type="NCBI Taxonomy" id="1155689"/>
    <lineage>
        <taxon>Bacteria</taxon>
        <taxon>Pseudomonadati</taxon>
        <taxon>Bacteroidota</taxon>
        <taxon>Flavobacteriia</taxon>
        <taxon>Flavobacteriales</taxon>
        <taxon>Flavobacteriaceae</taxon>
        <taxon>Psychroflexus</taxon>
    </lineage>
</organism>
<evidence type="ECO:0000256" key="4">
    <source>
        <dbReference type="SAM" id="Phobius"/>
    </source>
</evidence>
<dbReference type="PANTHER" id="PTHR43630:SF1">
    <property type="entry name" value="POLY-BETA-1,6-N-ACETYL-D-GLUCOSAMINE SYNTHASE"/>
    <property type="match status" value="1"/>
</dbReference>
<keyword evidence="7" id="KW-1185">Reference proteome</keyword>
<dbReference type="SUPFAM" id="SSF53448">
    <property type="entry name" value="Nucleotide-diphospho-sugar transferases"/>
    <property type="match status" value="1"/>
</dbReference>
<evidence type="ECO:0000259" key="5">
    <source>
        <dbReference type="Pfam" id="PF00535"/>
    </source>
</evidence>
<dbReference type="InterPro" id="IPR001173">
    <property type="entry name" value="Glyco_trans_2-like"/>
</dbReference>
<evidence type="ECO:0000256" key="1">
    <source>
        <dbReference type="ARBA" id="ARBA00006739"/>
    </source>
</evidence>